<proteinExistence type="predicted"/>
<evidence type="ECO:0000313" key="2">
    <source>
        <dbReference type="Proteomes" id="UP001362999"/>
    </source>
</evidence>
<evidence type="ECO:0008006" key="3">
    <source>
        <dbReference type="Google" id="ProtNLM"/>
    </source>
</evidence>
<protein>
    <recommendedName>
        <fullName evidence="3">Peptidase S74 domain-containing protein</fullName>
    </recommendedName>
</protein>
<keyword evidence="2" id="KW-1185">Reference proteome</keyword>
<accession>A0AAV9ZIK6</accession>
<dbReference type="EMBL" id="JAWWNJ010000143">
    <property type="protein sequence ID" value="KAK6983967.1"/>
    <property type="molecule type" value="Genomic_DNA"/>
</dbReference>
<name>A0AAV9ZIK6_9AGAR</name>
<comment type="caution">
    <text evidence="1">The sequence shown here is derived from an EMBL/GenBank/DDBJ whole genome shotgun (WGS) entry which is preliminary data.</text>
</comment>
<organism evidence="1 2">
    <name type="scientific">Favolaschia claudopus</name>
    <dbReference type="NCBI Taxonomy" id="2862362"/>
    <lineage>
        <taxon>Eukaryota</taxon>
        <taxon>Fungi</taxon>
        <taxon>Dikarya</taxon>
        <taxon>Basidiomycota</taxon>
        <taxon>Agaricomycotina</taxon>
        <taxon>Agaricomycetes</taxon>
        <taxon>Agaricomycetidae</taxon>
        <taxon>Agaricales</taxon>
        <taxon>Marasmiineae</taxon>
        <taxon>Mycenaceae</taxon>
        <taxon>Favolaschia</taxon>
    </lineage>
</organism>
<dbReference type="AlphaFoldDB" id="A0AAV9ZIK6"/>
<gene>
    <name evidence="1" type="ORF">R3P38DRAFT_3108646</name>
</gene>
<dbReference type="Proteomes" id="UP001362999">
    <property type="component" value="Unassembled WGS sequence"/>
</dbReference>
<evidence type="ECO:0000313" key="1">
    <source>
        <dbReference type="EMBL" id="KAK6983967.1"/>
    </source>
</evidence>
<reference evidence="1 2" key="1">
    <citation type="journal article" date="2024" name="J Genomics">
        <title>Draft genome sequencing and assembly of Favolaschia claudopus CIRM-BRFM 2984 isolated from oak limbs.</title>
        <authorList>
            <person name="Navarro D."/>
            <person name="Drula E."/>
            <person name="Chaduli D."/>
            <person name="Cazenave R."/>
            <person name="Ahrendt S."/>
            <person name="Wang J."/>
            <person name="Lipzen A."/>
            <person name="Daum C."/>
            <person name="Barry K."/>
            <person name="Grigoriev I.V."/>
            <person name="Favel A."/>
            <person name="Rosso M.N."/>
            <person name="Martin F."/>
        </authorList>
    </citation>
    <scope>NUCLEOTIDE SEQUENCE [LARGE SCALE GENOMIC DNA]</scope>
    <source>
        <strain evidence="1 2">CIRM-BRFM 2984</strain>
    </source>
</reference>
<sequence length="179" mass="20222">MTLALTFADKKLLDTAVIGPDGTLHYTTTTTSGLRGRKITTIGAASGIIGFINWRDKTFVINGVPRSWDDLKSRSGGLFSSEREWNWANRPFKLQYHDSHQELLATPLAGNIADTVRFTTSHPHLFHDNDRAMIYFPYQMQDEIERMFILMAVLHTETHRQDEQARVARNAAITSSIAS</sequence>